<dbReference type="STRING" id="65489.A0A0D3GKK1"/>
<comment type="similarity">
    <text evidence="1">Belongs to the glycosyltransferase 64 family.</text>
</comment>
<name>A0A0D3GKK1_9ORYZ</name>
<protein>
    <recommendedName>
        <fullName evidence="4">Glycosyl transferase 64 domain-containing protein</fullName>
    </recommendedName>
</protein>
<keyword evidence="6" id="KW-1185">Reference proteome</keyword>
<evidence type="ECO:0000313" key="6">
    <source>
        <dbReference type="Proteomes" id="UP000026960"/>
    </source>
</evidence>
<dbReference type="SUPFAM" id="SSF53448">
    <property type="entry name" value="Nucleotide-diphospho-sugar transferases"/>
    <property type="match status" value="1"/>
</dbReference>
<keyword evidence="2" id="KW-0808">Transferase</keyword>
<dbReference type="PANTHER" id="PTHR48410:SF1">
    <property type="entry name" value="GLYCOSYLINOSITOL PHOSPHORYLCERAMIDE MANNOSYL TRANSFERASE 1"/>
    <property type="match status" value="1"/>
</dbReference>
<evidence type="ECO:0000313" key="5">
    <source>
        <dbReference type="EnsemblPlants" id="OBART06G26720.1"/>
    </source>
</evidence>
<proteinExistence type="inferred from homology"/>
<evidence type="ECO:0000259" key="4">
    <source>
        <dbReference type="Pfam" id="PF09258"/>
    </source>
</evidence>
<dbReference type="AlphaFoldDB" id="A0A0D3GKK1"/>
<reference evidence="5" key="2">
    <citation type="submission" date="2015-03" db="UniProtKB">
        <authorList>
            <consortium name="EnsemblPlants"/>
        </authorList>
    </citation>
    <scope>IDENTIFICATION</scope>
</reference>
<dbReference type="GO" id="GO:0016757">
    <property type="term" value="F:glycosyltransferase activity"/>
    <property type="evidence" value="ECO:0007669"/>
    <property type="project" value="InterPro"/>
</dbReference>
<dbReference type="Pfam" id="PF09258">
    <property type="entry name" value="Glyco_transf_64"/>
    <property type="match status" value="1"/>
</dbReference>
<dbReference type="EnsemblPlants" id="OBART06G26720.1">
    <property type="protein sequence ID" value="OBART06G26720.1"/>
    <property type="gene ID" value="OBART06G26720"/>
</dbReference>
<accession>A0A0D3GKK1</accession>
<dbReference type="InterPro" id="IPR015338">
    <property type="entry name" value="GT64_dom"/>
</dbReference>
<dbReference type="HOGENOM" id="CLU_013906_1_1_1"/>
<evidence type="ECO:0000256" key="3">
    <source>
        <dbReference type="ARBA" id="ARBA00023157"/>
    </source>
</evidence>
<dbReference type="PANTHER" id="PTHR48410">
    <property type="entry name" value="GLYCOSYLINOSITOL PHOSPHORYLCERAMIDE MANNOSYL TRANSFERASE 1"/>
    <property type="match status" value="1"/>
</dbReference>
<sequence>MMPKLLLQAAAAVADRRWYGSGGRRGYLPLRHPPHVAPGRFTACLLAVAAVTTTFALALTLHRPDLSSAAAYAASPRGVGGGGGAGYAVVINTWKRYDLLRRSVAHYSGCGGVDAVHVVWSEPEEPTRSSAGASSTAATAAARGAVRDQRGGQPQQQGLTTDAVFSVDDDLIVPCSTLRFAFAVWQSAPSAMVGFVPRMHWLADPGSNAKEYRYGSWWSVWWTGTYSMVLSKASFFHRQYLDLYTNRMLPSIRDYVNENRNCEDIAMSFLVANVTGSPPIWVQGRIFEIGSSGISSLKGHDLQRSKCLNTFSAMYGHMPLVATTVKAVDSRTSWFW</sequence>
<keyword evidence="3" id="KW-1015">Disulfide bond</keyword>
<organism evidence="5">
    <name type="scientific">Oryza barthii</name>
    <dbReference type="NCBI Taxonomy" id="65489"/>
    <lineage>
        <taxon>Eukaryota</taxon>
        <taxon>Viridiplantae</taxon>
        <taxon>Streptophyta</taxon>
        <taxon>Embryophyta</taxon>
        <taxon>Tracheophyta</taxon>
        <taxon>Spermatophyta</taxon>
        <taxon>Magnoliopsida</taxon>
        <taxon>Liliopsida</taxon>
        <taxon>Poales</taxon>
        <taxon>Poaceae</taxon>
        <taxon>BOP clade</taxon>
        <taxon>Oryzoideae</taxon>
        <taxon>Oryzeae</taxon>
        <taxon>Oryzinae</taxon>
        <taxon>Oryza</taxon>
    </lineage>
</organism>
<feature type="domain" description="Glycosyl transferase 64" evidence="4">
    <location>
        <begin position="87"/>
        <end position="329"/>
    </location>
</feature>
<reference evidence="5" key="1">
    <citation type="journal article" date="2009" name="Rice">
        <title>De Novo Next Generation Sequencing of Plant Genomes.</title>
        <authorList>
            <person name="Rounsley S."/>
            <person name="Marri P.R."/>
            <person name="Yu Y."/>
            <person name="He R."/>
            <person name="Sisneros N."/>
            <person name="Goicoechea J.L."/>
            <person name="Lee S.J."/>
            <person name="Angelova A."/>
            <person name="Kudrna D."/>
            <person name="Luo M."/>
            <person name="Affourtit J."/>
            <person name="Desany B."/>
            <person name="Knight J."/>
            <person name="Niazi F."/>
            <person name="Egholm M."/>
            <person name="Wing R.A."/>
        </authorList>
    </citation>
    <scope>NUCLEOTIDE SEQUENCE [LARGE SCALE GENOMIC DNA]</scope>
    <source>
        <strain evidence="5">cv. IRGC 105608</strain>
    </source>
</reference>
<dbReference type="InterPro" id="IPR053318">
    <property type="entry name" value="GT64"/>
</dbReference>
<dbReference type="eggNOG" id="KOG1022">
    <property type="taxonomic scope" value="Eukaryota"/>
</dbReference>
<dbReference type="GO" id="GO:0016020">
    <property type="term" value="C:membrane"/>
    <property type="evidence" value="ECO:0007669"/>
    <property type="project" value="InterPro"/>
</dbReference>
<dbReference type="InterPro" id="IPR029044">
    <property type="entry name" value="Nucleotide-diphossugar_trans"/>
</dbReference>
<dbReference type="Proteomes" id="UP000026960">
    <property type="component" value="Chromosome 6"/>
</dbReference>
<dbReference type="PaxDb" id="65489-OBART06G26720.1"/>
<evidence type="ECO:0000256" key="2">
    <source>
        <dbReference type="ARBA" id="ARBA00022679"/>
    </source>
</evidence>
<evidence type="ECO:0000256" key="1">
    <source>
        <dbReference type="ARBA" id="ARBA00008700"/>
    </source>
</evidence>
<dbReference type="Gramene" id="OBART06G26720.1">
    <property type="protein sequence ID" value="OBART06G26720.1"/>
    <property type="gene ID" value="OBART06G26720"/>
</dbReference>
<dbReference type="Gene3D" id="3.90.550.10">
    <property type="entry name" value="Spore Coat Polysaccharide Biosynthesis Protein SpsA, Chain A"/>
    <property type="match status" value="1"/>
</dbReference>